<dbReference type="EMBL" id="CAAALY010003279">
    <property type="protein sequence ID" value="VEL08158.1"/>
    <property type="molecule type" value="Genomic_DNA"/>
</dbReference>
<dbReference type="Proteomes" id="UP000784294">
    <property type="component" value="Unassembled WGS sequence"/>
</dbReference>
<feature type="region of interest" description="Disordered" evidence="1">
    <location>
        <begin position="126"/>
        <end position="222"/>
    </location>
</feature>
<keyword evidence="3" id="KW-1185">Reference proteome</keyword>
<evidence type="ECO:0000256" key="1">
    <source>
        <dbReference type="SAM" id="MobiDB-lite"/>
    </source>
</evidence>
<accession>A0A448WC68</accession>
<organism evidence="2 3">
    <name type="scientific">Protopolystoma xenopodis</name>
    <dbReference type="NCBI Taxonomy" id="117903"/>
    <lineage>
        <taxon>Eukaryota</taxon>
        <taxon>Metazoa</taxon>
        <taxon>Spiralia</taxon>
        <taxon>Lophotrochozoa</taxon>
        <taxon>Platyhelminthes</taxon>
        <taxon>Monogenea</taxon>
        <taxon>Polyopisthocotylea</taxon>
        <taxon>Polystomatidea</taxon>
        <taxon>Polystomatidae</taxon>
        <taxon>Protopolystoma</taxon>
    </lineage>
</organism>
<protein>
    <submittedName>
        <fullName evidence="2">Uncharacterized protein</fullName>
    </submittedName>
</protein>
<name>A0A448WC68_9PLAT</name>
<sequence length="278" mass="29780">MASLRDFNPLADHWFCSKPHLILLHAPTDLPSKTDGALSTSLLPINDIARPTSDCLAFSSPSIPSTSTPASSFLPPQNTLPTNITSTLDDSVTKPFQTTNSPISISATASFIATYPGVFPHINSPHLSIRPTHDSPPPPNNVLLPISNNPESHNPDCRVSRRQRSSRRTVDAAGGPGAGIPPLSSGNVSAGIDGISHAGDGGNQVSRARPSRERCSGETGSELRFHQRRHRRNRIELMVDGSNENQPPVGFRLGDNQFGVLPPGKEDIENQSPGKVYN</sequence>
<comment type="caution">
    <text evidence="2">The sequence shown here is derived from an EMBL/GenBank/DDBJ whole genome shotgun (WGS) entry which is preliminary data.</text>
</comment>
<evidence type="ECO:0000313" key="3">
    <source>
        <dbReference type="Proteomes" id="UP000784294"/>
    </source>
</evidence>
<feature type="compositionally biased region" description="Basic and acidic residues" evidence="1">
    <location>
        <begin position="210"/>
        <end position="222"/>
    </location>
</feature>
<reference evidence="2" key="1">
    <citation type="submission" date="2018-11" db="EMBL/GenBank/DDBJ databases">
        <authorList>
            <consortium name="Pathogen Informatics"/>
        </authorList>
    </citation>
    <scope>NUCLEOTIDE SEQUENCE</scope>
</reference>
<gene>
    <name evidence="2" type="ORF">PXEA_LOCUS1598</name>
</gene>
<feature type="region of interest" description="Disordered" evidence="1">
    <location>
        <begin position="258"/>
        <end position="278"/>
    </location>
</feature>
<evidence type="ECO:0000313" key="2">
    <source>
        <dbReference type="EMBL" id="VEL08158.1"/>
    </source>
</evidence>
<proteinExistence type="predicted"/>
<dbReference type="AlphaFoldDB" id="A0A448WC68"/>